<evidence type="ECO:0000313" key="1">
    <source>
        <dbReference type="EMBL" id="SUE33682.1"/>
    </source>
</evidence>
<dbReference type="STRING" id="880526.GCA_000427365_00555"/>
<keyword evidence="2" id="KW-1185">Reference proteome</keyword>
<gene>
    <name evidence="1" type="ORF">NCTC11190_00892</name>
</gene>
<dbReference type="EMBL" id="UGVL01000001">
    <property type="protein sequence ID" value="SUE33682.1"/>
    <property type="molecule type" value="Genomic_DNA"/>
</dbReference>
<dbReference type="Proteomes" id="UP000255233">
    <property type="component" value="Unassembled WGS sequence"/>
</dbReference>
<proteinExistence type="predicted"/>
<dbReference type="RefSeq" id="WP_027290353.1">
    <property type="nucleotide sequence ID" value="NZ_UGVL01000001.1"/>
</dbReference>
<protein>
    <submittedName>
        <fullName evidence="1">Uncharacterized protein</fullName>
    </submittedName>
</protein>
<organism evidence="1 2">
    <name type="scientific">Rikenella microfusus</name>
    <dbReference type="NCBI Taxonomy" id="28139"/>
    <lineage>
        <taxon>Bacteria</taxon>
        <taxon>Pseudomonadati</taxon>
        <taxon>Bacteroidota</taxon>
        <taxon>Bacteroidia</taxon>
        <taxon>Bacteroidales</taxon>
        <taxon>Rikenellaceae</taxon>
        <taxon>Rikenella</taxon>
    </lineage>
</organism>
<reference evidence="1 2" key="1">
    <citation type="submission" date="2018-06" db="EMBL/GenBank/DDBJ databases">
        <authorList>
            <consortium name="Pathogen Informatics"/>
            <person name="Doyle S."/>
        </authorList>
    </citation>
    <scope>NUCLEOTIDE SEQUENCE [LARGE SCALE GENOMIC DNA]</scope>
    <source>
        <strain evidence="1 2">NCTC11190</strain>
    </source>
</reference>
<accession>A0A379MSU4</accession>
<dbReference type="AlphaFoldDB" id="A0A379MSU4"/>
<evidence type="ECO:0000313" key="2">
    <source>
        <dbReference type="Proteomes" id="UP000255233"/>
    </source>
</evidence>
<sequence>MQTTRINYKNLVRQLLPAHKRQPVRLWWLRGLVAPLGTLFAEFDKWRSDTRMIVNVNSQVAVFEGYLRKKYGEPVAIRVVTYDDGLARVSLRAEGDTLRLRTGLRDETAREAMPLRGEIRELFGDADFIVYIPVGVDIDLIRAEIERFKQALVQYKIIQE</sequence>
<name>A0A379MSU4_9BACT</name>
<dbReference type="OrthoDB" id="1098140at2"/>